<keyword evidence="2" id="KW-1185">Reference proteome</keyword>
<accession>A0ACC0AEC3</accession>
<dbReference type="Proteomes" id="UP001060085">
    <property type="component" value="Linkage Group LG06"/>
</dbReference>
<comment type="caution">
    <text evidence="1">The sequence shown here is derived from an EMBL/GenBank/DDBJ whole genome shotgun (WGS) entry which is preliminary data.</text>
</comment>
<dbReference type="EMBL" id="CM044706">
    <property type="protein sequence ID" value="KAI5657856.1"/>
    <property type="molecule type" value="Genomic_DNA"/>
</dbReference>
<evidence type="ECO:0000313" key="2">
    <source>
        <dbReference type="Proteomes" id="UP001060085"/>
    </source>
</evidence>
<name>A0ACC0AEC3_CATRO</name>
<protein>
    <submittedName>
        <fullName evidence="1">Uncharacterized protein</fullName>
    </submittedName>
</protein>
<gene>
    <name evidence="1" type="ORF">M9H77_26649</name>
</gene>
<evidence type="ECO:0000313" key="1">
    <source>
        <dbReference type="EMBL" id="KAI5657856.1"/>
    </source>
</evidence>
<sequence length="449" mass="48670">MIGYLYVVGSKESFQYTAINCREHTAILTDFGGKGDGMTSNTEAFKAAINQLSKFSQSGGALLYVPPGKWLTGPFNLTSHFTLFLHKDAVILASQEESEWPLIDPLPSYGRGRDAPGGRFCSLLSGSNLTDVVITGNNGTIDGQGSSWWTKFRGRQLKNTRPYLIELMYSDNIQISNLTLINSPSWNVHPVYSRDIIIQGLTITAPIDSPNTDGINPDSCNNTRIEDCYIVSGDDCIAVKSGWDEYGIKVGMPTTQLIITRLTCISPDSAGIALGSEMSGGIRDVRAEDITLINTQSGVRIKSAPGRGAYVKDIFVKGMKMDVMKYAFWMTGAYGDHPDEHFDPKALPIVDGINFMNILGKEVKIAGSLSGIDVDPFTGICLSNVTIEISASSKKKPWNCTDVKGISSKVVPQPCALLSGDNSGNSSCPFPTDRLPIESIELKTCNFST</sequence>
<proteinExistence type="predicted"/>
<organism evidence="1 2">
    <name type="scientific">Catharanthus roseus</name>
    <name type="common">Madagascar periwinkle</name>
    <name type="synonym">Vinca rosea</name>
    <dbReference type="NCBI Taxonomy" id="4058"/>
    <lineage>
        <taxon>Eukaryota</taxon>
        <taxon>Viridiplantae</taxon>
        <taxon>Streptophyta</taxon>
        <taxon>Embryophyta</taxon>
        <taxon>Tracheophyta</taxon>
        <taxon>Spermatophyta</taxon>
        <taxon>Magnoliopsida</taxon>
        <taxon>eudicotyledons</taxon>
        <taxon>Gunneridae</taxon>
        <taxon>Pentapetalae</taxon>
        <taxon>asterids</taxon>
        <taxon>lamiids</taxon>
        <taxon>Gentianales</taxon>
        <taxon>Apocynaceae</taxon>
        <taxon>Rauvolfioideae</taxon>
        <taxon>Vinceae</taxon>
        <taxon>Catharanthinae</taxon>
        <taxon>Catharanthus</taxon>
    </lineage>
</organism>
<reference evidence="2" key="1">
    <citation type="journal article" date="2023" name="Nat. Plants">
        <title>Single-cell RNA sequencing provides a high-resolution roadmap for understanding the multicellular compartmentation of specialized metabolism.</title>
        <authorList>
            <person name="Sun S."/>
            <person name="Shen X."/>
            <person name="Li Y."/>
            <person name="Li Y."/>
            <person name="Wang S."/>
            <person name="Li R."/>
            <person name="Zhang H."/>
            <person name="Shen G."/>
            <person name="Guo B."/>
            <person name="Wei J."/>
            <person name="Xu J."/>
            <person name="St-Pierre B."/>
            <person name="Chen S."/>
            <person name="Sun C."/>
        </authorList>
    </citation>
    <scope>NUCLEOTIDE SEQUENCE [LARGE SCALE GENOMIC DNA]</scope>
</reference>